<proteinExistence type="inferred from homology"/>
<keyword evidence="4 9" id="KW-1015">Disulfide bond</keyword>
<evidence type="ECO:0000256" key="3">
    <source>
        <dbReference type="ARBA" id="ARBA00022982"/>
    </source>
</evidence>
<dbReference type="STRING" id="469383.Cwoe_5761"/>
<dbReference type="HOGENOM" id="CLU_090389_10_2_11"/>
<feature type="site" description="Contributes to redox potential value" evidence="8">
    <location>
        <position position="38"/>
    </location>
</feature>
<reference evidence="12" key="2">
    <citation type="submission" date="2010-01" db="EMBL/GenBank/DDBJ databases">
        <title>The complete genome of Conexibacter woesei DSM 14684.</title>
        <authorList>
            <consortium name="US DOE Joint Genome Institute (JGI-PGF)"/>
            <person name="Lucas S."/>
            <person name="Copeland A."/>
            <person name="Lapidus A."/>
            <person name="Glavina del Rio T."/>
            <person name="Dalin E."/>
            <person name="Tice H."/>
            <person name="Bruce D."/>
            <person name="Goodwin L."/>
            <person name="Pitluck S."/>
            <person name="Kyrpides N."/>
            <person name="Mavromatis K."/>
            <person name="Ivanova N."/>
            <person name="Mikhailova N."/>
            <person name="Chertkov O."/>
            <person name="Brettin T."/>
            <person name="Detter J.C."/>
            <person name="Han C."/>
            <person name="Larimer F."/>
            <person name="Land M."/>
            <person name="Hauser L."/>
            <person name="Markowitz V."/>
            <person name="Cheng J.-F."/>
            <person name="Hugenholtz P."/>
            <person name="Woyke T."/>
            <person name="Wu D."/>
            <person name="Pukall R."/>
            <person name="Steenblock K."/>
            <person name="Schneider S."/>
            <person name="Klenk H.-P."/>
            <person name="Eisen J.A."/>
        </authorList>
    </citation>
    <scope>NUCLEOTIDE SEQUENCE [LARGE SCALE GENOMIC DNA]</scope>
    <source>
        <strain evidence="12">DSM 14684 / CIP 108061 / JCM 11494 / NBRC 100937 / ID131577</strain>
    </source>
</reference>
<dbReference type="AlphaFoldDB" id="D3F1Y1"/>
<dbReference type="PROSITE" id="PS00194">
    <property type="entry name" value="THIOREDOXIN_1"/>
    <property type="match status" value="1"/>
</dbReference>
<dbReference type="CDD" id="cd02947">
    <property type="entry name" value="TRX_family"/>
    <property type="match status" value="1"/>
</dbReference>
<dbReference type="InterPro" id="IPR013766">
    <property type="entry name" value="Thioredoxin_domain"/>
</dbReference>
<dbReference type="FunFam" id="3.40.30.10:FF:000001">
    <property type="entry name" value="Thioredoxin"/>
    <property type="match status" value="1"/>
</dbReference>
<name>D3F1Y1_CONWI</name>
<feature type="site" description="Deprotonates C-terminal active site Cys" evidence="8">
    <location>
        <position position="31"/>
    </location>
</feature>
<dbReference type="GO" id="GO:0005829">
    <property type="term" value="C:cytosol"/>
    <property type="evidence" value="ECO:0007669"/>
    <property type="project" value="TreeGrafter"/>
</dbReference>
<reference evidence="11 12" key="1">
    <citation type="journal article" date="2010" name="Stand. Genomic Sci.">
        <title>Complete genome sequence of Conexibacter woesei type strain (ID131577).</title>
        <authorList>
            <person name="Pukall R."/>
            <person name="Lapidus A."/>
            <person name="Glavina Del Rio T."/>
            <person name="Copeland A."/>
            <person name="Tice H."/>
            <person name="Cheng J.-F."/>
            <person name="Lucas S."/>
            <person name="Chen F."/>
            <person name="Nolan M."/>
            <person name="Bruce D."/>
            <person name="Goodwin L."/>
            <person name="Pitluck S."/>
            <person name="Mavromatis K."/>
            <person name="Ivanova N."/>
            <person name="Ovchinnikova G."/>
            <person name="Pati A."/>
            <person name="Chen A."/>
            <person name="Palaniappan K."/>
            <person name="Land M."/>
            <person name="Hauser L."/>
            <person name="Chang Y.-J."/>
            <person name="Jeffries C.D."/>
            <person name="Chain P."/>
            <person name="Meincke L."/>
            <person name="Sims D."/>
            <person name="Brettin T."/>
            <person name="Detter J.C."/>
            <person name="Rohde M."/>
            <person name="Goeker M."/>
            <person name="Bristow J."/>
            <person name="Eisen J.A."/>
            <person name="Markowitz V."/>
            <person name="Kyrpides N.C."/>
            <person name="Klenk H.-P."/>
            <person name="Hugenholtz P."/>
        </authorList>
    </citation>
    <scope>NUCLEOTIDE SEQUENCE [LARGE SCALE GENOMIC DNA]</scope>
    <source>
        <strain evidence="12">DSM 14684 / CIP 108061 / JCM 11494 / NBRC 100937 / ID131577</strain>
    </source>
</reference>
<dbReference type="InterPro" id="IPR005746">
    <property type="entry name" value="Thioredoxin"/>
</dbReference>
<dbReference type="PROSITE" id="PS51352">
    <property type="entry name" value="THIOREDOXIN_2"/>
    <property type="match status" value="1"/>
</dbReference>
<evidence type="ECO:0000313" key="12">
    <source>
        <dbReference type="Proteomes" id="UP000008229"/>
    </source>
</evidence>
<keyword evidence="2" id="KW-0813">Transport</keyword>
<keyword evidence="3" id="KW-0249">Electron transport</keyword>
<feature type="disulfide bond" description="Redox-active" evidence="9">
    <location>
        <begin position="37"/>
        <end position="40"/>
    </location>
</feature>
<dbReference type="OrthoDB" id="9790390at2"/>
<feature type="active site" description="Nucleophile" evidence="8">
    <location>
        <position position="37"/>
    </location>
</feature>
<evidence type="ECO:0000256" key="5">
    <source>
        <dbReference type="ARBA" id="ARBA00023284"/>
    </source>
</evidence>
<feature type="domain" description="Thioredoxin" evidence="10">
    <location>
        <begin position="1"/>
        <end position="111"/>
    </location>
</feature>
<keyword evidence="5 9" id="KW-0676">Redox-active center</keyword>
<dbReference type="InterPro" id="IPR036249">
    <property type="entry name" value="Thioredoxin-like_sf"/>
</dbReference>
<dbReference type="PRINTS" id="PR00421">
    <property type="entry name" value="THIOREDOXIN"/>
</dbReference>
<organism evidence="11 12">
    <name type="scientific">Conexibacter woesei (strain DSM 14684 / CCUG 47730 / CIP 108061 / JCM 11494 / NBRC 100937 / ID131577)</name>
    <dbReference type="NCBI Taxonomy" id="469383"/>
    <lineage>
        <taxon>Bacteria</taxon>
        <taxon>Bacillati</taxon>
        <taxon>Actinomycetota</taxon>
        <taxon>Thermoleophilia</taxon>
        <taxon>Solirubrobacterales</taxon>
        <taxon>Conexibacteraceae</taxon>
        <taxon>Conexibacter</taxon>
    </lineage>
</organism>
<dbReference type="GO" id="GO:0015035">
    <property type="term" value="F:protein-disulfide reductase activity"/>
    <property type="evidence" value="ECO:0007669"/>
    <property type="project" value="UniProtKB-UniRule"/>
</dbReference>
<evidence type="ECO:0000259" key="10">
    <source>
        <dbReference type="PROSITE" id="PS51352"/>
    </source>
</evidence>
<dbReference type="GO" id="GO:0045454">
    <property type="term" value="P:cell redox homeostasis"/>
    <property type="evidence" value="ECO:0007669"/>
    <property type="project" value="TreeGrafter"/>
</dbReference>
<dbReference type="NCBIfam" id="TIGR01068">
    <property type="entry name" value="thioredoxin"/>
    <property type="match status" value="1"/>
</dbReference>
<evidence type="ECO:0000256" key="6">
    <source>
        <dbReference type="NCBIfam" id="TIGR01068"/>
    </source>
</evidence>
<dbReference type="EMBL" id="CP001854">
    <property type="protein sequence ID" value="ADB54162.1"/>
    <property type="molecule type" value="Genomic_DNA"/>
</dbReference>
<dbReference type="InterPro" id="IPR017937">
    <property type="entry name" value="Thioredoxin_CS"/>
</dbReference>
<evidence type="ECO:0000256" key="4">
    <source>
        <dbReference type="ARBA" id="ARBA00023157"/>
    </source>
</evidence>
<dbReference type="Proteomes" id="UP000008229">
    <property type="component" value="Chromosome"/>
</dbReference>
<dbReference type="RefSeq" id="WP_012937213.1">
    <property type="nucleotide sequence ID" value="NC_013739.1"/>
</dbReference>
<protein>
    <recommendedName>
        <fullName evidence="6 7">Thioredoxin</fullName>
    </recommendedName>
</protein>
<dbReference type="eggNOG" id="COG3118">
    <property type="taxonomic scope" value="Bacteria"/>
</dbReference>
<evidence type="ECO:0000256" key="7">
    <source>
        <dbReference type="PIRNR" id="PIRNR000077"/>
    </source>
</evidence>
<evidence type="ECO:0000256" key="1">
    <source>
        <dbReference type="ARBA" id="ARBA00008987"/>
    </source>
</evidence>
<keyword evidence="12" id="KW-1185">Reference proteome</keyword>
<dbReference type="PANTHER" id="PTHR45663">
    <property type="entry name" value="GEO12009P1"/>
    <property type="match status" value="1"/>
</dbReference>
<comment type="similarity">
    <text evidence="1 7">Belongs to the thioredoxin family.</text>
</comment>
<accession>D3F1Y1</accession>
<sequence length="111" mass="12284">MQSTPAPAVPATTDDRFVADVLESDLPVLVDFWAPWCPPCRAMRPVLAAIDAEHDELRVVSLNADEQQATAIRYRILSMPTLMLFRGGEPVATLVGSRPKARLERELSELL</sequence>
<dbReference type="Gene3D" id="3.40.30.10">
    <property type="entry name" value="Glutaredoxin"/>
    <property type="match status" value="1"/>
</dbReference>
<dbReference type="PANTHER" id="PTHR45663:SF11">
    <property type="entry name" value="GEO12009P1"/>
    <property type="match status" value="1"/>
</dbReference>
<dbReference type="KEGG" id="cwo:Cwoe_5761"/>
<dbReference type="Pfam" id="PF00085">
    <property type="entry name" value="Thioredoxin"/>
    <property type="match status" value="1"/>
</dbReference>
<evidence type="ECO:0000256" key="9">
    <source>
        <dbReference type="PIRSR" id="PIRSR000077-4"/>
    </source>
</evidence>
<dbReference type="PIRSF" id="PIRSF000077">
    <property type="entry name" value="Thioredoxin"/>
    <property type="match status" value="1"/>
</dbReference>
<evidence type="ECO:0000256" key="2">
    <source>
        <dbReference type="ARBA" id="ARBA00022448"/>
    </source>
</evidence>
<evidence type="ECO:0000313" key="11">
    <source>
        <dbReference type="EMBL" id="ADB54162.1"/>
    </source>
</evidence>
<feature type="active site" description="Nucleophile" evidence="8">
    <location>
        <position position="40"/>
    </location>
</feature>
<feature type="site" description="Contributes to redox potential value" evidence="8">
    <location>
        <position position="39"/>
    </location>
</feature>
<dbReference type="SUPFAM" id="SSF52833">
    <property type="entry name" value="Thioredoxin-like"/>
    <property type="match status" value="1"/>
</dbReference>
<evidence type="ECO:0000256" key="8">
    <source>
        <dbReference type="PIRSR" id="PIRSR000077-1"/>
    </source>
</evidence>
<gene>
    <name evidence="11" type="ordered locus">Cwoe_5761</name>
</gene>